<dbReference type="NCBIfam" id="NF010483">
    <property type="entry name" value="PRK13908.1"/>
    <property type="match status" value="1"/>
</dbReference>
<keyword evidence="3" id="KW-1185">Reference proteome</keyword>
<sequence>MQGFIIRLQRVKDEDLILAILTQERLETLYRFYGARHGTINLGHMIDFEIEHSLKSSIGRLYDVVHLGFPWLLDPARTRLWHTFVSLFYPHLRESEETGGFYFTLLKDAAERWGTQNPKRVALEAYARLLHYEGRSPDRTHCFFCENSIDEASVCMIRAFQYAHTDCAHRTPINKHAADELLKHQSALFLSDEEIDLLWATLLEGF</sequence>
<dbReference type="Proteomes" id="UP001447842">
    <property type="component" value="Chromosome"/>
</dbReference>
<dbReference type="Pfam" id="PF13114">
    <property type="entry name" value="RecO_N_2"/>
    <property type="match status" value="1"/>
</dbReference>
<gene>
    <name evidence="2" type="primary">recO</name>
    <name evidence="2" type="ORF">WCY31_05465</name>
</gene>
<proteinExistence type="predicted"/>
<protein>
    <submittedName>
        <fullName evidence="2">Recombination protein RecO</fullName>
    </submittedName>
</protein>
<feature type="domain" description="DNA replication/recombination mediator RecO N-terminal" evidence="1">
    <location>
        <begin position="1"/>
        <end position="71"/>
    </location>
</feature>
<dbReference type="InterPro" id="IPR022572">
    <property type="entry name" value="DNA_rep/recomb_RecO_N"/>
</dbReference>
<name>A0ABZ3HCA4_9BACT</name>
<dbReference type="EMBL" id="CP147920">
    <property type="protein sequence ID" value="XAU16157.1"/>
    <property type="molecule type" value="Genomic_DNA"/>
</dbReference>
<evidence type="ECO:0000313" key="3">
    <source>
        <dbReference type="Proteomes" id="UP001447842"/>
    </source>
</evidence>
<dbReference type="RefSeq" id="WP_345973546.1">
    <property type="nucleotide sequence ID" value="NZ_CP147920.1"/>
</dbReference>
<reference evidence="2 3" key="1">
    <citation type="submission" date="2024-03" db="EMBL/GenBank/DDBJ databases">
        <title>Sulfurimonas sp. HSL3-1.</title>
        <authorList>
            <person name="Wang S."/>
        </authorList>
    </citation>
    <scope>NUCLEOTIDE SEQUENCE [LARGE SCALE GENOMIC DNA]</scope>
    <source>
        <strain evidence="2 3">HSL3-1</strain>
    </source>
</reference>
<organism evidence="2 3">
    <name type="scientific">Sulfurimonas diazotrophicus</name>
    <dbReference type="NCBI Taxonomy" id="3131939"/>
    <lineage>
        <taxon>Bacteria</taxon>
        <taxon>Pseudomonadati</taxon>
        <taxon>Campylobacterota</taxon>
        <taxon>Epsilonproteobacteria</taxon>
        <taxon>Campylobacterales</taxon>
        <taxon>Sulfurimonadaceae</taxon>
        <taxon>Sulfurimonas</taxon>
    </lineage>
</organism>
<evidence type="ECO:0000259" key="1">
    <source>
        <dbReference type="Pfam" id="PF13114"/>
    </source>
</evidence>
<accession>A0ABZ3HCA4</accession>
<evidence type="ECO:0000313" key="2">
    <source>
        <dbReference type="EMBL" id="XAU16157.1"/>
    </source>
</evidence>